<dbReference type="EMBL" id="JAXIVS010000016">
    <property type="protein sequence ID" value="MDY7231767.1"/>
    <property type="molecule type" value="Genomic_DNA"/>
</dbReference>
<dbReference type="Proteomes" id="UP001291309">
    <property type="component" value="Unassembled WGS sequence"/>
</dbReference>
<dbReference type="RefSeq" id="WP_321550483.1">
    <property type="nucleotide sequence ID" value="NZ_JAXIVS010000016.1"/>
</dbReference>
<comment type="caution">
    <text evidence="2">The sequence shown here is derived from an EMBL/GenBank/DDBJ whole genome shotgun (WGS) entry which is preliminary data.</text>
</comment>
<accession>A0ABU5HE74</accession>
<proteinExistence type="predicted"/>
<sequence length="469" mass="50887">MDLGKAGWLSSILEEAVAAHAGVSAPVLPAATPSRNTSGRAQAGTYLRQMLRATGLLYGTPTEGMPPVPEGNPPAGARAPEEQLFLAVVRTLARMGLDIARLTGAAPGPREEQLLLLFAVLSGELEVAEAIHARLQDGQVASRRMHGKVEAALARRAISLAGDPVYGLVLHNGALYADAQMFGWQAIDYFTKGRFERQQTRRRVALAARQKALLAEVLTGLACADREPSYAMRRAILRQVEDLALPADIESELKAAVKKSFEHRLAVRTMVAGVRSKDMKLFILEQALLASLVDGQHSRGERVFLGQLREALQVSPEEVHRLELEMAEFYAKHRSVVDVFTVSAAAGLMGEDFVGRIQEALDKNFHRVMQEVRETGDLAVLLAKGARGQKLSREERRRMRAQLIDVAKVIPALAIFAAPGGVLLLLGLSKVLPFNLLPSAFQDEPAPLPALDSGEEGPAEQPEPERRVG</sequence>
<evidence type="ECO:0000313" key="3">
    <source>
        <dbReference type="Proteomes" id="UP001291309"/>
    </source>
</evidence>
<keyword evidence="3" id="KW-1185">Reference proteome</keyword>
<dbReference type="SUPFAM" id="SSF158682">
    <property type="entry name" value="TerB-like"/>
    <property type="match status" value="1"/>
</dbReference>
<feature type="region of interest" description="Disordered" evidence="1">
    <location>
        <begin position="445"/>
        <end position="469"/>
    </location>
</feature>
<organism evidence="2 3">
    <name type="scientific">Hyalangium rubrum</name>
    <dbReference type="NCBI Taxonomy" id="3103134"/>
    <lineage>
        <taxon>Bacteria</taxon>
        <taxon>Pseudomonadati</taxon>
        <taxon>Myxococcota</taxon>
        <taxon>Myxococcia</taxon>
        <taxon>Myxococcales</taxon>
        <taxon>Cystobacterineae</taxon>
        <taxon>Archangiaceae</taxon>
        <taxon>Hyalangium</taxon>
    </lineage>
</organism>
<dbReference type="Gene3D" id="1.10.3680.10">
    <property type="entry name" value="TerB-like"/>
    <property type="match status" value="1"/>
</dbReference>
<gene>
    <name evidence="2" type="ORF">SYV04_35600</name>
</gene>
<name>A0ABU5HE74_9BACT</name>
<dbReference type="InterPro" id="IPR029024">
    <property type="entry name" value="TerB-like"/>
</dbReference>
<evidence type="ECO:0008006" key="4">
    <source>
        <dbReference type="Google" id="ProtNLM"/>
    </source>
</evidence>
<reference evidence="2 3" key="1">
    <citation type="submission" date="2023-12" db="EMBL/GenBank/DDBJ databases">
        <title>the genome sequence of Hyalangium sp. s54d21.</title>
        <authorList>
            <person name="Zhang X."/>
        </authorList>
    </citation>
    <scope>NUCLEOTIDE SEQUENCE [LARGE SCALE GENOMIC DNA]</scope>
    <source>
        <strain evidence="3">s54d21</strain>
    </source>
</reference>
<evidence type="ECO:0000313" key="2">
    <source>
        <dbReference type="EMBL" id="MDY7231767.1"/>
    </source>
</evidence>
<evidence type="ECO:0000256" key="1">
    <source>
        <dbReference type="SAM" id="MobiDB-lite"/>
    </source>
</evidence>
<protein>
    <recommendedName>
        <fullName evidence="4">Letm1 RBD domain-containing protein</fullName>
    </recommendedName>
</protein>